<feature type="transmembrane region" description="Helical" evidence="1">
    <location>
        <begin position="12"/>
        <end position="35"/>
    </location>
</feature>
<dbReference type="Proteomes" id="UP000799118">
    <property type="component" value="Unassembled WGS sequence"/>
</dbReference>
<dbReference type="EMBL" id="ML769856">
    <property type="protein sequence ID" value="KAE9386683.1"/>
    <property type="molecule type" value="Genomic_DNA"/>
</dbReference>
<dbReference type="InterPro" id="IPR032675">
    <property type="entry name" value="LRR_dom_sf"/>
</dbReference>
<keyword evidence="1" id="KW-1133">Transmembrane helix</keyword>
<keyword evidence="1" id="KW-0812">Transmembrane</keyword>
<evidence type="ECO:0000256" key="1">
    <source>
        <dbReference type="SAM" id="Phobius"/>
    </source>
</evidence>
<evidence type="ECO:0000259" key="2">
    <source>
        <dbReference type="Pfam" id="PF12937"/>
    </source>
</evidence>
<dbReference type="SUPFAM" id="SSF52047">
    <property type="entry name" value="RNI-like"/>
    <property type="match status" value="1"/>
</dbReference>
<name>A0A6A4GMY1_9AGAR</name>
<protein>
    <recommendedName>
        <fullName evidence="2">F-box domain-containing protein</fullName>
    </recommendedName>
</protein>
<organism evidence="3 4">
    <name type="scientific">Gymnopus androsaceus JB14</name>
    <dbReference type="NCBI Taxonomy" id="1447944"/>
    <lineage>
        <taxon>Eukaryota</taxon>
        <taxon>Fungi</taxon>
        <taxon>Dikarya</taxon>
        <taxon>Basidiomycota</taxon>
        <taxon>Agaricomycotina</taxon>
        <taxon>Agaricomycetes</taxon>
        <taxon>Agaricomycetidae</taxon>
        <taxon>Agaricales</taxon>
        <taxon>Marasmiineae</taxon>
        <taxon>Omphalotaceae</taxon>
        <taxon>Gymnopus</taxon>
    </lineage>
</organism>
<feature type="domain" description="F-box" evidence="2">
    <location>
        <begin position="151"/>
        <end position="207"/>
    </location>
</feature>
<gene>
    <name evidence="3" type="ORF">BT96DRAFT_1026133</name>
</gene>
<evidence type="ECO:0000313" key="4">
    <source>
        <dbReference type="Proteomes" id="UP000799118"/>
    </source>
</evidence>
<dbReference type="Gene3D" id="3.80.10.10">
    <property type="entry name" value="Ribonuclease Inhibitor"/>
    <property type="match status" value="1"/>
</dbReference>
<dbReference type="Gene3D" id="1.20.1280.50">
    <property type="match status" value="1"/>
</dbReference>
<dbReference type="InterPro" id="IPR036047">
    <property type="entry name" value="F-box-like_dom_sf"/>
</dbReference>
<dbReference type="InterPro" id="IPR001810">
    <property type="entry name" value="F-box_dom"/>
</dbReference>
<dbReference type="OrthoDB" id="3266451at2759"/>
<reference evidence="3" key="1">
    <citation type="journal article" date="2019" name="Environ. Microbiol.">
        <title>Fungal ecological strategies reflected in gene transcription - a case study of two litter decomposers.</title>
        <authorList>
            <person name="Barbi F."/>
            <person name="Kohler A."/>
            <person name="Barry K."/>
            <person name="Baskaran P."/>
            <person name="Daum C."/>
            <person name="Fauchery L."/>
            <person name="Ihrmark K."/>
            <person name="Kuo A."/>
            <person name="LaButti K."/>
            <person name="Lipzen A."/>
            <person name="Morin E."/>
            <person name="Grigoriev I.V."/>
            <person name="Henrissat B."/>
            <person name="Lindahl B."/>
            <person name="Martin F."/>
        </authorList>
    </citation>
    <scope>NUCLEOTIDE SEQUENCE</scope>
    <source>
        <strain evidence="3">JB14</strain>
    </source>
</reference>
<sequence>MEILSDLSDIDLICLVFFSVFLPNYPYYICSILYATLAKISELLSKWIPWRRTQPKFRPRTNNVDFSAVGRRLLSEHGTAIEAEEEIFATLALIEQDLDDCKAESDCVQAKIHRLQSEIRPLHFRTIVLEYDRQRLERHKARLRSLRSPFRRLPNELVLLIFTFVCDMNELTSRKLVSMPTLNISAVCSRWRDLTRSSPELWSAIRLRMGPAPCDLRLLDFYLHCSQQSPLSLEFKGNKLETLEPHHLANAPNLRSLFAWIGDVQIHKFPWKQLTTLVDIGQCDAAIGEVLERCSNLKELHFHVRGGMAFKACIPPVTVASVEKLMLELLQSESAANVFLESITCPSLNSLLIEDRSCKHPWPKNELNAFLSRSSCHLTTLYIKSMPLSDLDLIDLLQRIPTLLHLTIDDSNVPLGEESHNAALCAKSVRLPSHNLRYSLLSSVTETAKSLPHVQWLSLRR</sequence>
<keyword evidence="4" id="KW-1185">Reference proteome</keyword>
<accession>A0A6A4GMY1</accession>
<dbReference type="Pfam" id="PF12937">
    <property type="entry name" value="F-box-like"/>
    <property type="match status" value="1"/>
</dbReference>
<dbReference type="SUPFAM" id="SSF81383">
    <property type="entry name" value="F-box domain"/>
    <property type="match status" value="1"/>
</dbReference>
<dbReference type="AlphaFoldDB" id="A0A6A4GMY1"/>
<keyword evidence="1" id="KW-0472">Membrane</keyword>
<evidence type="ECO:0000313" key="3">
    <source>
        <dbReference type="EMBL" id="KAE9386683.1"/>
    </source>
</evidence>
<proteinExistence type="predicted"/>